<comment type="caution">
    <text evidence="9">The sequence shown here is derived from an EMBL/GenBank/DDBJ whole genome shotgun (WGS) entry which is preliminary data.</text>
</comment>
<reference evidence="9" key="1">
    <citation type="journal article" date="2015" name="Nature">
        <title>Complex archaea that bridge the gap between prokaryotes and eukaryotes.</title>
        <authorList>
            <person name="Spang A."/>
            <person name="Saw J.H."/>
            <person name="Jorgensen S.L."/>
            <person name="Zaremba-Niedzwiedzka K."/>
            <person name="Martijn J."/>
            <person name="Lind A.E."/>
            <person name="van Eijk R."/>
            <person name="Schleper C."/>
            <person name="Guy L."/>
            <person name="Ettema T.J."/>
        </authorList>
    </citation>
    <scope>NUCLEOTIDE SEQUENCE</scope>
</reference>
<keyword evidence="4" id="KW-0479">Metal-binding</keyword>
<sequence length="101" mass="11397">MTKEQIKDKISKALSIAPHRGQIKSLAIFGSYIKGQVDESSDIDLLVEFLPDAHIGLFEFVGIKEHFSSELGIKVDLVTPAALSKYFREEVFRQAEPIYEK</sequence>
<dbReference type="GO" id="GO:0016779">
    <property type="term" value="F:nucleotidyltransferase activity"/>
    <property type="evidence" value="ECO:0007669"/>
    <property type="project" value="UniProtKB-KW"/>
</dbReference>
<organism evidence="9">
    <name type="scientific">marine sediment metagenome</name>
    <dbReference type="NCBI Taxonomy" id="412755"/>
    <lineage>
        <taxon>unclassified sequences</taxon>
        <taxon>metagenomes</taxon>
        <taxon>ecological metagenomes</taxon>
    </lineage>
</organism>
<comment type="cofactor">
    <cofactor evidence="1">
        <name>Mg(2+)</name>
        <dbReference type="ChEBI" id="CHEBI:18420"/>
    </cofactor>
</comment>
<keyword evidence="3" id="KW-0548">Nucleotidyltransferase</keyword>
<dbReference type="InterPro" id="IPR041633">
    <property type="entry name" value="Polbeta"/>
</dbReference>
<name>A0A0F9BGH3_9ZZZZ</name>
<dbReference type="CDD" id="cd05403">
    <property type="entry name" value="NT_KNTase_like"/>
    <property type="match status" value="1"/>
</dbReference>
<keyword evidence="7" id="KW-0460">Magnesium</keyword>
<evidence type="ECO:0000256" key="1">
    <source>
        <dbReference type="ARBA" id="ARBA00001946"/>
    </source>
</evidence>
<evidence type="ECO:0000313" key="9">
    <source>
        <dbReference type="EMBL" id="KKL12942.1"/>
    </source>
</evidence>
<dbReference type="AlphaFoldDB" id="A0A0F9BGH3"/>
<evidence type="ECO:0000256" key="6">
    <source>
        <dbReference type="ARBA" id="ARBA00022840"/>
    </source>
</evidence>
<keyword evidence="5" id="KW-0547">Nucleotide-binding</keyword>
<dbReference type="GO" id="GO:0005524">
    <property type="term" value="F:ATP binding"/>
    <property type="evidence" value="ECO:0007669"/>
    <property type="project" value="UniProtKB-KW"/>
</dbReference>
<proteinExistence type="predicted"/>
<dbReference type="InterPro" id="IPR043519">
    <property type="entry name" value="NT_sf"/>
</dbReference>
<evidence type="ECO:0000256" key="7">
    <source>
        <dbReference type="ARBA" id="ARBA00022842"/>
    </source>
</evidence>
<gene>
    <name evidence="9" type="ORF">LCGC14_2530740</name>
</gene>
<evidence type="ECO:0000259" key="8">
    <source>
        <dbReference type="Pfam" id="PF18765"/>
    </source>
</evidence>
<evidence type="ECO:0000256" key="5">
    <source>
        <dbReference type="ARBA" id="ARBA00022741"/>
    </source>
</evidence>
<dbReference type="Gene3D" id="3.30.460.10">
    <property type="entry name" value="Beta Polymerase, domain 2"/>
    <property type="match status" value="1"/>
</dbReference>
<dbReference type="PANTHER" id="PTHR33571:SF12">
    <property type="entry name" value="BSL3053 PROTEIN"/>
    <property type="match status" value="1"/>
</dbReference>
<evidence type="ECO:0000256" key="3">
    <source>
        <dbReference type="ARBA" id="ARBA00022695"/>
    </source>
</evidence>
<dbReference type="SUPFAM" id="SSF81301">
    <property type="entry name" value="Nucleotidyltransferase"/>
    <property type="match status" value="1"/>
</dbReference>
<dbReference type="GO" id="GO:0046872">
    <property type="term" value="F:metal ion binding"/>
    <property type="evidence" value="ECO:0007669"/>
    <property type="project" value="UniProtKB-KW"/>
</dbReference>
<dbReference type="InterPro" id="IPR052038">
    <property type="entry name" value="Type-VII_TA_antitoxin"/>
</dbReference>
<dbReference type="PANTHER" id="PTHR33571">
    <property type="entry name" value="SSL8005 PROTEIN"/>
    <property type="match status" value="1"/>
</dbReference>
<evidence type="ECO:0000256" key="4">
    <source>
        <dbReference type="ARBA" id="ARBA00022723"/>
    </source>
</evidence>
<feature type="domain" description="Polymerase beta nucleotidyltransferase" evidence="8">
    <location>
        <begin position="15"/>
        <end position="101"/>
    </location>
</feature>
<dbReference type="EMBL" id="LAZR01041061">
    <property type="protein sequence ID" value="KKL12942.1"/>
    <property type="molecule type" value="Genomic_DNA"/>
</dbReference>
<keyword evidence="6" id="KW-0067">ATP-binding</keyword>
<dbReference type="Pfam" id="PF18765">
    <property type="entry name" value="Polbeta"/>
    <property type="match status" value="1"/>
</dbReference>
<protein>
    <recommendedName>
        <fullName evidence="8">Polymerase beta nucleotidyltransferase domain-containing protein</fullName>
    </recommendedName>
</protein>
<keyword evidence="2" id="KW-0808">Transferase</keyword>
<evidence type="ECO:0000256" key="2">
    <source>
        <dbReference type="ARBA" id="ARBA00022679"/>
    </source>
</evidence>
<accession>A0A0F9BGH3</accession>